<proteinExistence type="predicted"/>
<protein>
    <submittedName>
        <fullName evidence="2">Uncharacterized protein</fullName>
    </submittedName>
</protein>
<dbReference type="PATRIC" id="fig|500635.8.peg.546"/>
<evidence type="ECO:0000313" key="3">
    <source>
        <dbReference type="Proteomes" id="UP000003671"/>
    </source>
</evidence>
<feature type="region of interest" description="Disordered" evidence="1">
    <location>
        <begin position="1"/>
        <end position="31"/>
    </location>
</feature>
<dbReference type="AlphaFoldDB" id="C9KLW0"/>
<name>C9KLW0_9FIRM</name>
<organism evidence="2 3">
    <name type="scientific">Mitsuokella multacida DSM 20544</name>
    <dbReference type="NCBI Taxonomy" id="500635"/>
    <lineage>
        <taxon>Bacteria</taxon>
        <taxon>Bacillati</taxon>
        <taxon>Bacillota</taxon>
        <taxon>Negativicutes</taxon>
        <taxon>Selenomonadales</taxon>
        <taxon>Selenomonadaceae</taxon>
        <taxon>Mitsuokella</taxon>
    </lineage>
</organism>
<dbReference type="GeneID" id="93482603"/>
<accession>C9KLW0</accession>
<evidence type="ECO:0000256" key="1">
    <source>
        <dbReference type="SAM" id="MobiDB-lite"/>
    </source>
</evidence>
<dbReference type="HOGENOM" id="CLU_3027305_0_0_9"/>
<sequence>MIENADGKTLYQRGRVRPGDETKNAPETIPTGQRMVYTIDGFPVTYIEPTSTSSK</sequence>
<evidence type="ECO:0000313" key="2">
    <source>
        <dbReference type="EMBL" id="EEX69125.1"/>
    </source>
</evidence>
<dbReference type="EMBL" id="ABWK02000012">
    <property type="protein sequence ID" value="EEX69125.1"/>
    <property type="molecule type" value="Genomic_DNA"/>
</dbReference>
<keyword evidence="3" id="KW-1185">Reference proteome</keyword>
<dbReference type="RefSeq" id="WP_005840683.1">
    <property type="nucleotide sequence ID" value="NZ_GG697141.2"/>
</dbReference>
<gene>
    <name evidence="2" type="ORF">MITSMUL_04195</name>
</gene>
<dbReference type="Proteomes" id="UP000003671">
    <property type="component" value="Unassembled WGS sequence"/>
</dbReference>
<comment type="caution">
    <text evidence="2">The sequence shown here is derived from an EMBL/GenBank/DDBJ whole genome shotgun (WGS) entry which is preliminary data.</text>
</comment>
<reference evidence="2" key="1">
    <citation type="submission" date="2009-09" db="EMBL/GenBank/DDBJ databases">
        <authorList>
            <person name="Weinstock G."/>
            <person name="Sodergren E."/>
            <person name="Clifton S."/>
            <person name="Fulton L."/>
            <person name="Fulton B."/>
            <person name="Courtney L."/>
            <person name="Fronick C."/>
            <person name="Harrison M."/>
            <person name="Strong C."/>
            <person name="Farmer C."/>
            <person name="Delahaunty K."/>
            <person name="Markovic C."/>
            <person name="Hall O."/>
            <person name="Minx P."/>
            <person name="Tomlinson C."/>
            <person name="Mitreva M."/>
            <person name="Nelson J."/>
            <person name="Hou S."/>
            <person name="Wollam A."/>
            <person name="Pepin K.H."/>
            <person name="Johnson M."/>
            <person name="Bhonagiri V."/>
            <person name="Nash W.E."/>
            <person name="Warren W."/>
            <person name="Chinwalla A."/>
            <person name="Mardis E.R."/>
            <person name="Wilson R.K."/>
        </authorList>
    </citation>
    <scope>NUCLEOTIDE SEQUENCE [LARGE SCALE GENOMIC DNA]</scope>
    <source>
        <strain evidence="2">DSM 20544</strain>
    </source>
</reference>